<sequence length="73" mass="7921">MTWKCQADLVCPVTELATTLNKDAVVQLKSGVNRKILCGNGLALIVAICAESPSYNCFHQLFQDFDSAGKTET</sequence>
<comment type="caution">
    <text evidence="1">The sequence shown here is derived from an EMBL/GenBank/DDBJ whole genome shotgun (WGS) entry which is preliminary data.</text>
</comment>
<protein>
    <submittedName>
        <fullName evidence="1">Uncharacterized protein</fullName>
    </submittedName>
</protein>
<evidence type="ECO:0000313" key="1">
    <source>
        <dbReference type="EMBL" id="GAA0589838.1"/>
    </source>
</evidence>
<organism evidence="1 2">
    <name type="scientific">Paenochrobactrum glaciei</name>
    <dbReference type="NCBI Taxonomy" id="486407"/>
    <lineage>
        <taxon>Bacteria</taxon>
        <taxon>Pseudomonadati</taxon>
        <taxon>Pseudomonadota</taxon>
        <taxon>Alphaproteobacteria</taxon>
        <taxon>Hyphomicrobiales</taxon>
        <taxon>Brucellaceae</taxon>
        <taxon>Paenochrobactrum</taxon>
    </lineage>
</organism>
<dbReference type="RefSeq" id="WP_343800017.1">
    <property type="nucleotide sequence ID" value="NZ_BAAADE010000001.1"/>
</dbReference>
<accession>A0ABN1FFV5</accession>
<dbReference type="EMBL" id="BAAADE010000001">
    <property type="protein sequence ID" value="GAA0589838.1"/>
    <property type="molecule type" value="Genomic_DNA"/>
</dbReference>
<evidence type="ECO:0000313" key="2">
    <source>
        <dbReference type="Proteomes" id="UP001424441"/>
    </source>
</evidence>
<keyword evidence="2" id="KW-1185">Reference proteome</keyword>
<proteinExistence type="predicted"/>
<dbReference type="Proteomes" id="UP001424441">
    <property type="component" value="Unassembled WGS sequence"/>
</dbReference>
<name>A0ABN1FFV5_9HYPH</name>
<gene>
    <name evidence="1" type="ORF">GCM10008943_01070</name>
</gene>
<reference evidence="1 2" key="1">
    <citation type="journal article" date="2019" name="Int. J. Syst. Evol. Microbiol.">
        <title>The Global Catalogue of Microorganisms (GCM) 10K type strain sequencing project: providing services to taxonomists for standard genome sequencing and annotation.</title>
        <authorList>
            <consortium name="The Broad Institute Genomics Platform"/>
            <consortium name="The Broad Institute Genome Sequencing Center for Infectious Disease"/>
            <person name="Wu L."/>
            <person name="Ma J."/>
        </authorList>
    </citation>
    <scope>NUCLEOTIDE SEQUENCE [LARGE SCALE GENOMIC DNA]</scope>
    <source>
        <strain evidence="1 2">JCM 15115</strain>
    </source>
</reference>